<gene>
    <name evidence="1" type="ORF">GAP41_16285</name>
</gene>
<reference evidence="1 2" key="1">
    <citation type="journal article" date="2019" name="Nat. Med.">
        <title>A library of human gut bacterial isolates paired with longitudinal multiomics data enables mechanistic microbiome research.</title>
        <authorList>
            <person name="Poyet M."/>
            <person name="Groussin M."/>
            <person name="Gibbons S.M."/>
            <person name="Avila-Pacheco J."/>
            <person name="Jiang X."/>
            <person name="Kearney S.M."/>
            <person name="Perrotta A.R."/>
            <person name="Berdy B."/>
            <person name="Zhao S."/>
            <person name="Lieberman T.D."/>
            <person name="Swanson P.K."/>
            <person name="Smith M."/>
            <person name="Roesemann S."/>
            <person name="Alexander J.E."/>
            <person name="Rich S.A."/>
            <person name="Livny J."/>
            <person name="Vlamakis H."/>
            <person name="Clish C."/>
            <person name="Bullock K."/>
            <person name="Deik A."/>
            <person name="Scott J."/>
            <person name="Pierce K.A."/>
            <person name="Xavier R.J."/>
            <person name="Alm E.J."/>
        </authorList>
    </citation>
    <scope>NUCLEOTIDE SEQUENCE [LARGE SCALE GENOMIC DNA]</scope>
    <source>
        <strain evidence="1 2">BIOML-A6</strain>
    </source>
</reference>
<protein>
    <submittedName>
        <fullName evidence="1">Uncharacterized protein</fullName>
    </submittedName>
</protein>
<dbReference type="EMBL" id="WCTM01000010">
    <property type="protein sequence ID" value="KAB4239829.1"/>
    <property type="molecule type" value="Genomic_DNA"/>
</dbReference>
<name>A0A4Q5E2I9_BACUN</name>
<dbReference type="Proteomes" id="UP000431575">
    <property type="component" value="Unassembled WGS sequence"/>
</dbReference>
<evidence type="ECO:0000313" key="2">
    <source>
        <dbReference type="Proteomes" id="UP000431575"/>
    </source>
</evidence>
<comment type="caution">
    <text evidence="1">The sequence shown here is derived from an EMBL/GenBank/DDBJ whole genome shotgun (WGS) entry which is preliminary data.</text>
</comment>
<accession>A0A4Q5E2I9</accession>
<dbReference type="AlphaFoldDB" id="A0A4Q5E2I9"/>
<evidence type="ECO:0000313" key="1">
    <source>
        <dbReference type="EMBL" id="KAB4239829.1"/>
    </source>
</evidence>
<proteinExistence type="predicted"/>
<sequence length="65" mass="8046">MRLLKGVKMEVNESKGRFERKLQREIHKKKKRQRERKYCRKRETGQTICKEVWFIRLAKPVWSGK</sequence>
<organism evidence="1 2">
    <name type="scientific">Bacteroides uniformis</name>
    <dbReference type="NCBI Taxonomy" id="820"/>
    <lineage>
        <taxon>Bacteria</taxon>
        <taxon>Pseudomonadati</taxon>
        <taxon>Bacteroidota</taxon>
        <taxon>Bacteroidia</taxon>
        <taxon>Bacteroidales</taxon>
        <taxon>Bacteroidaceae</taxon>
        <taxon>Bacteroides</taxon>
    </lineage>
</organism>